<reference evidence="3" key="1">
    <citation type="submission" date="2017-04" db="EMBL/GenBank/DDBJ databases">
        <authorList>
            <person name="Varghese N."/>
            <person name="Submissions S."/>
        </authorList>
    </citation>
    <scope>NUCLEOTIDE SEQUENCE [LARGE SCALE GENOMIC DNA]</scope>
    <source>
        <strain evidence="3">DSM 44073</strain>
    </source>
</reference>
<accession>A0A1W2DCW2</accession>
<feature type="transmembrane region" description="Helical" evidence="1">
    <location>
        <begin position="133"/>
        <end position="156"/>
    </location>
</feature>
<evidence type="ECO:0000256" key="1">
    <source>
        <dbReference type="SAM" id="Phobius"/>
    </source>
</evidence>
<organism evidence="2 3">
    <name type="scientific">Lentzea albidocapillata</name>
    <dbReference type="NCBI Taxonomy" id="40571"/>
    <lineage>
        <taxon>Bacteria</taxon>
        <taxon>Bacillati</taxon>
        <taxon>Actinomycetota</taxon>
        <taxon>Actinomycetes</taxon>
        <taxon>Pseudonocardiales</taxon>
        <taxon>Pseudonocardiaceae</taxon>
        <taxon>Lentzea</taxon>
    </lineage>
</organism>
<protein>
    <recommendedName>
        <fullName evidence="4">CAAX protease self-immunity</fullName>
    </recommendedName>
</protein>
<feature type="transmembrane region" description="Helical" evidence="1">
    <location>
        <begin position="168"/>
        <end position="189"/>
    </location>
</feature>
<keyword evidence="1" id="KW-0472">Membrane</keyword>
<evidence type="ECO:0000313" key="2">
    <source>
        <dbReference type="EMBL" id="SMC94962.1"/>
    </source>
</evidence>
<dbReference type="AlphaFoldDB" id="A0A1W2DCW2"/>
<evidence type="ECO:0008006" key="4">
    <source>
        <dbReference type="Google" id="ProtNLM"/>
    </source>
</evidence>
<name>A0A1W2DCW2_9PSEU</name>
<feature type="transmembrane region" description="Helical" evidence="1">
    <location>
        <begin position="17"/>
        <end position="37"/>
    </location>
</feature>
<gene>
    <name evidence="2" type="ORF">SAMN05660733_02847</name>
</gene>
<keyword evidence="1" id="KW-0812">Transmembrane</keyword>
<dbReference type="Proteomes" id="UP000192840">
    <property type="component" value="Unassembled WGS sequence"/>
</dbReference>
<dbReference type="STRING" id="40571.SAMN05660733_02847"/>
<feature type="transmembrane region" description="Helical" evidence="1">
    <location>
        <begin position="57"/>
        <end position="79"/>
    </location>
</feature>
<proteinExistence type="predicted"/>
<sequence length="216" mass="22439">MTSTQDSVAPVLQLPPSLAAVVAAALLVVIAAAMVWAWRVRCRPRHGWPSVAATDSVVAGVSAALAMVPIGLVVSAMGFEVNRYGRLVASLLTGSDRGVGLLALHVLIGIVSACPLVLLSLTGLWPQSLSRRLALSLLYGDGYWLAVNALALPVLFGHDHPWARGISGVWPSLLVHLVYGIGVGAVLHLRRQPVSPPSAAVACVVTDIPSFPAGNS</sequence>
<keyword evidence="3" id="KW-1185">Reference proteome</keyword>
<feature type="transmembrane region" description="Helical" evidence="1">
    <location>
        <begin position="99"/>
        <end position="121"/>
    </location>
</feature>
<dbReference type="EMBL" id="FWYC01000007">
    <property type="protein sequence ID" value="SMC94962.1"/>
    <property type="molecule type" value="Genomic_DNA"/>
</dbReference>
<evidence type="ECO:0000313" key="3">
    <source>
        <dbReference type="Proteomes" id="UP000192840"/>
    </source>
</evidence>
<keyword evidence="1" id="KW-1133">Transmembrane helix</keyword>